<proteinExistence type="predicted"/>
<evidence type="ECO:0000256" key="1">
    <source>
        <dbReference type="SAM" id="SignalP"/>
    </source>
</evidence>
<organism evidence="2 3">
    <name type="scientific">Littorina saxatilis</name>
    <dbReference type="NCBI Taxonomy" id="31220"/>
    <lineage>
        <taxon>Eukaryota</taxon>
        <taxon>Metazoa</taxon>
        <taxon>Spiralia</taxon>
        <taxon>Lophotrochozoa</taxon>
        <taxon>Mollusca</taxon>
        <taxon>Gastropoda</taxon>
        <taxon>Caenogastropoda</taxon>
        <taxon>Littorinimorpha</taxon>
        <taxon>Littorinoidea</taxon>
        <taxon>Littorinidae</taxon>
        <taxon>Littorina</taxon>
    </lineage>
</organism>
<feature type="chain" id="PRO_5043049485" evidence="1">
    <location>
        <begin position="25"/>
        <end position="678"/>
    </location>
</feature>
<dbReference type="EMBL" id="JBAMIC010000011">
    <property type="protein sequence ID" value="KAK7100199.1"/>
    <property type="molecule type" value="Genomic_DNA"/>
</dbReference>
<gene>
    <name evidence="2" type="ORF">V1264_023189</name>
</gene>
<accession>A0AAN9B7M6</accession>
<name>A0AAN9B7M6_9CAEN</name>
<feature type="signal peptide" evidence="1">
    <location>
        <begin position="1"/>
        <end position="24"/>
    </location>
</feature>
<comment type="caution">
    <text evidence="2">The sequence shown here is derived from an EMBL/GenBank/DDBJ whole genome shotgun (WGS) entry which is preliminary data.</text>
</comment>
<keyword evidence="3" id="KW-1185">Reference proteome</keyword>
<reference evidence="2 3" key="1">
    <citation type="submission" date="2024-02" db="EMBL/GenBank/DDBJ databases">
        <title>Chromosome-scale genome assembly of the rough periwinkle Littorina saxatilis.</title>
        <authorList>
            <person name="De Jode A."/>
            <person name="Faria R."/>
            <person name="Formenti G."/>
            <person name="Sims Y."/>
            <person name="Smith T.P."/>
            <person name="Tracey A."/>
            <person name="Wood J.M.D."/>
            <person name="Zagrodzka Z.B."/>
            <person name="Johannesson K."/>
            <person name="Butlin R.K."/>
            <person name="Leder E.H."/>
        </authorList>
    </citation>
    <scope>NUCLEOTIDE SEQUENCE [LARGE SCALE GENOMIC DNA]</scope>
    <source>
        <strain evidence="2">Snail1</strain>
        <tissue evidence="2">Muscle</tissue>
    </source>
</reference>
<sequence>MITTLHLAGLLALIAAILIAPVACQEDRLERLEEVTRLLSRQLMLQQLYVDEKSRSDGDSGIKQIRVGRDGTKPFYTAAFAERAMASMHDHSDLLRTSGMGEFIAVLNGIEFRTRHNDYKLVMPSTTSGAYHVTEDIPFPEVPPEVEAFKNLDLKIIEMRQWFQAWQNRDRSQRDYRKYFKPILCYLEGAWSTDVTAMDEPFDSDRHRIEAFSWKELQENIRFTSYTGDKNTFENYAYLPNTIMNVTEDGSPVFAQWNYRILCHPIKTHIKLTDFKPVDMLPTRILTGSTYDAYANKRGARFSLNPDDGDREVKWDLLDKIMREIPGKDNYMARIKDEVYGLRKMDVFTNKPLNTAFYHRWYKTEETGANGQETSRRGFADRNLFMAETTQDHVAPVTYEQCLHPRKLQNRDCTTVVKRFSYAIPLEIIWLTPLNKWNPFNIKYKGDAKTSLAESVKADGRHGGRTSDKAYNGTHSKCYYITPAEFFDGKEVGSDAADTTRGSVGVLDRKGGVRLVKASGVRIFLPEIQGLGVLRTRYPIMPVYAEGSPIWKELEALREVVMNMNKYKKYFKSVPPFAPADPATLEQEEEDDKVVLRLSESNPEPVGLHDHTLSLSVMEYKQLTMKSRSLDLVTSMENGHSHAVTVDFDETTGKFRITQCDERYRCFDGHSVFLEPEF</sequence>
<dbReference type="Proteomes" id="UP001374579">
    <property type="component" value="Unassembled WGS sequence"/>
</dbReference>
<keyword evidence="1" id="KW-0732">Signal</keyword>
<evidence type="ECO:0000313" key="2">
    <source>
        <dbReference type="EMBL" id="KAK7100199.1"/>
    </source>
</evidence>
<protein>
    <submittedName>
        <fullName evidence="2">Uncharacterized protein</fullName>
    </submittedName>
</protein>
<dbReference type="AlphaFoldDB" id="A0AAN9B7M6"/>
<evidence type="ECO:0000313" key="3">
    <source>
        <dbReference type="Proteomes" id="UP001374579"/>
    </source>
</evidence>